<evidence type="ECO:0000313" key="2">
    <source>
        <dbReference type="Proteomes" id="UP001324287"/>
    </source>
</evidence>
<accession>A0ABZ1B092</accession>
<name>A0ABZ1B092_9ACTN</name>
<sequence length="57" mass="5873">MKTFACGDVIPGCGARFSAADENGIFSQVAGHAAADHGVTDITPELVQAVRDRIVSV</sequence>
<dbReference type="RefSeq" id="WP_324275467.1">
    <property type="nucleotide sequence ID" value="NZ_CP141261.1"/>
</dbReference>
<dbReference type="InterPro" id="IPR009409">
    <property type="entry name" value="DUF1059"/>
</dbReference>
<gene>
    <name evidence="1" type="ORF">U6N30_31990</name>
</gene>
<keyword evidence="2" id="KW-1185">Reference proteome</keyword>
<dbReference type="Proteomes" id="UP001324287">
    <property type="component" value="Chromosome"/>
</dbReference>
<protein>
    <submittedName>
        <fullName evidence="1">DUF1059 domain-containing protein</fullName>
    </submittedName>
</protein>
<dbReference type="EMBL" id="CP141261">
    <property type="protein sequence ID" value="WRL64139.1"/>
    <property type="molecule type" value="Genomic_DNA"/>
</dbReference>
<dbReference type="Pfam" id="PF06348">
    <property type="entry name" value="DUF1059"/>
    <property type="match status" value="1"/>
</dbReference>
<proteinExistence type="predicted"/>
<reference evidence="1 2" key="1">
    <citation type="submission" date="2023-12" db="EMBL/GenBank/DDBJ databases">
        <title>Blastococcus brunescens sp. nov., an actonobacterium isolated from sandstone collected in sahara desert.</title>
        <authorList>
            <person name="Gtari M."/>
            <person name="Ghodhbane F."/>
        </authorList>
    </citation>
    <scope>NUCLEOTIDE SEQUENCE [LARGE SCALE GENOMIC DNA]</scope>
    <source>
        <strain evidence="1 2">BMG 8361</strain>
    </source>
</reference>
<evidence type="ECO:0000313" key="1">
    <source>
        <dbReference type="EMBL" id="WRL64139.1"/>
    </source>
</evidence>
<organism evidence="1 2">
    <name type="scientific">Blastococcus brunescens</name>
    <dbReference type="NCBI Taxonomy" id="1564165"/>
    <lineage>
        <taxon>Bacteria</taxon>
        <taxon>Bacillati</taxon>
        <taxon>Actinomycetota</taxon>
        <taxon>Actinomycetes</taxon>
        <taxon>Geodermatophilales</taxon>
        <taxon>Geodermatophilaceae</taxon>
        <taxon>Blastococcus</taxon>
    </lineage>
</organism>